<proteinExistence type="inferred from homology"/>
<dbReference type="SUPFAM" id="SSF54909">
    <property type="entry name" value="Dimeric alpha+beta barrel"/>
    <property type="match status" value="1"/>
</dbReference>
<evidence type="ECO:0000259" key="2">
    <source>
        <dbReference type="Pfam" id="PF03795"/>
    </source>
</evidence>
<dbReference type="Proteomes" id="UP000655868">
    <property type="component" value="Unassembled WGS sequence"/>
</dbReference>
<protein>
    <recommendedName>
        <fullName evidence="2">YCII-related domain-containing protein</fullName>
    </recommendedName>
</protein>
<dbReference type="Gene3D" id="3.30.70.1060">
    <property type="entry name" value="Dimeric alpha+beta barrel"/>
    <property type="match status" value="1"/>
</dbReference>
<feature type="domain" description="YCII-related" evidence="2">
    <location>
        <begin position="1"/>
        <end position="90"/>
    </location>
</feature>
<dbReference type="InterPro" id="IPR005545">
    <property type="entry name" value="YCII"/>
</dbReference>
<dbReference type="PANTHER" id="PTHR35174">
    <property type="entry name" value="BLL7171 PROTEIN-RELATED"/>
    <property type="match status" value="1"/>
</dbReference>
<evidence type="ECO:0000313" key="3">
    <source>
        <dbReference type="EMBL" id="MBJ8338889.1"/>
    </source>
</evidence>
<name>A0A934NPA0_9NOCA</name>
<dbReference type="Pfam" id="PF03795">
    <property type="entry name" value="YCII"/>
    <property type="match status" value="1"/>
</dbReference>
<evidence type="ECO:0000256" key="1">
    <source>
        <dbReference type="ARBA" id="ARBA00007689"/>
    </source>
</evidence>
<gene>
    <name evidence="3" type="ORF">JGU71_08335</name>
</gene>
<sequence>MRYLTWIRSAREQGEPPQALQDAMNAAIEEQMKAGVILEAGGLGTIRDGGAKLTLTNGKITDGPYAETKELVGGYAIQNLSSHEEALDNARWLLDLHKEYWPEWEGDVEVRQMYVDGESS</sequence>
<keyword evidence="4" id="KW-1185">Reference proteome</keyword>
<dbReference type="EMBL" id="JAEMNV010000002">
    <property type="protein sequence ID" value="MBJ8338889.1"/>
    <property type="molecule type" value="Genomic_DNA"/>
</dbReference>
<comment type="caution">
    <text evidence="3">The sequence shown here is derived from an EMBL/GenBank/DDBJ whole genome shotgun (WGS) entry which is preliminary data.</text>
</comment>
<dbReference type="RefSeq" id="WP_199703523.1">
    <property type="nucleotide sequence ID" value="NZ_JAEMNV010000002.1"/>
</dbReference>
<evidence type="ECO:0000313" key="4">
    <source>
        <dbReference type="Proteomes" id="UP000655868"/>
    </source>
</evidence>
<reference evidence="3" key="1">
    <citation type="submission" date="2020-12" db="EMBL/GenBank/DDBJ databases">
        <title>Antrihabitans popcorni sp. nov. and Antrihabitans auranticaus sp. nov., isolated from a larva cave.</title>
        <authorList>
            <person name="Lee S.D."/>
            <person name="Kim I.S."/>
        </authorList>
    </citation>
    <scope>NUCLEOTIDE SEQUENCE</scope>
    <source>
        <strain evidence="3">YC3-6</strain>
    </source>
</reference>
<comment type="similarity">
    <text evidence="1">Belongs to the YciI family.</text>
</comment>
<dbReference type="InterPro" id="IPR011008">
    <property type="entry name" value="Dimeric_a/b-barrel"/>
</dbReference>
<dbReference type="AlphaFoldDB" id="A0A934NPA0"/>
<accession>A0A934NPA0</accession>
<organism evidence="3 4">
    <name type="scientific">Antrihabitans stalagmiti</name>
    <dbReference type="NCBI Taxonomy" id="2799499"/>
    <lineage>
        <taxon>Bacteria</taxon>
        <taxon>Bacillati</taxon>
        <taxon>Actinomycetota</taxon>
        <taxon>Actinomycetes</taxon>
        <taxon>Mycobacteriales</taxon>
        <taxon>Nocardiaceae</taxon>
        <taxon>Antrihabitans</taxon>
    </lineage>
</organism>